<evidence type="ECO:0000259" key="1">
    <source>
        <dbReference type="Pfam" id="PF14111"/>
    </source>
</evidence>
<accession>A0A059CL30</accession>
<protein>
    <recommendedName>
        <fullName evidence="1">DUF4283 domain-containing protein</fullName>
    </recommendedName>
</protein>
<dbReference type="InterPro" id="IPR040256">
    <property type="entry name" value="At4g02000-like"/>
</dbReference>
<dbReference type="PANTHER" id="PTHR31286:SF99">
    <property type="entry name" value="DUF4283 DOMAIN-CONTAINING PROTEIN"/>
    <property type="match status" value="1"/>
</dbReference>
<organism evidence="2">
    <name type="scientific">Eucalyptus grandis</name>
    <name type="common">Flooded gum</name>
    <dbReference type="NCBI Taxonomy" id="71139"/>
    <lineage>
        <taxon>Eukaryota</taxon>
        <taxon>Viridiplantae</taxon>
        <taxon>Streptophyta</taxon>
        <taxon>Embryophyta</taxon>
        <taxon>Tracheophyta</taxon>
        <taxon>Spermatophyta</taxon>
        <taxon>Magnoliopsida</taxon>
        <taxon>eudicotyledons</taxon>
        <taxon>Gunneridae</taxon>
        <taxon>Pentapetalae</taxon>
        <taxon>rosids</taxon>
        <taxon>malvids</taxon>
        <taxon>Myrtales</taxon>
        <taxon>Myrtaceae</taxon>
        <taxon>Myrtoideae</taxon>
        <taxon>Eucalypteae</taxon>
        <taxon>Eucalyptus</taxon>
    </lineage>
</organism>
<dbReference type="OMA" id="HHEVDIN"/>
<reference evidence="2" key="1">
    <citation type="submission" date="2013-07" db="EMBL/GenBank/DDBJ databases">
        <title>The genome of Eucalyptus grandis.</title>
        <authorList>
            <person name="Schmutz J."/>
            <person name="Hayes R."/>
            <person name="Myburg A."/>
            <person name="Tuskan G."/>
            <person name="Grattapaglia D."/>
            <person name="Rokhsar D.S."/>
        </authorList>
    </citation>
    <scope>NUCLEOTIDE SEQUENCE</scope>
    <source>
        <tissue evidence="2">Leaf extractions</tissue>
    </source>
</reference>
<proteinExistence type="predicted"/>
<dbReference type="Pfam" id="PF14111">
    <property type="entry name" value="DUF4283"/>
    <property type="match status" value="1"/>
</dbReference>
<dbReference type="InterPro" id="IPR025558">
    <property type="entry name" value="DUF4283"/>
</dbReference>
<sequence>MFGQLFYNPNNNLQAFQNTMEGAWRVDSVTLDRVDSRTLAFTFKSENEMNKILETRPWSFSSIPLVLKPWTSTTSQYSYDYTHYKFWVQVHRLPTDWVSEETIRQIAAAAGLVTKVKIDTKGFSSYTDGKAE</sequence>
<gene>
    <name evidence="2" type="ORF">EUGRSUZ_C00519</name>
</gene>
<dbReference type="EMBL" id="KK198755">
    <property type="protein sequence ID" value="KCW79082.1"/>
    <property type="molecule type" value="Genomic_DNA"/>
</dbReference>
<name>A0A059CL30_EUCGR</name>
<dbReference type="AlphaFoldDB" id="A0A059CL30"/>
<dbReference type="PANTHER" id="PTHR31286">
    <property type="entry name" value="GLYCINE-RICH CELL WALL STRUCTURAL PROTEIN 1.8-LIKE"/>
    <property type="match status" value="1"/>
</dbReference>
<dbReference type="InParanoid" id="A0A059CL30"/>
<dbReference type="Gramene" id="KCW79082">
    <property type="protein sequence ID" value="KCW79082"/>
    <property type="gene ID" value="EUGRSUZ_C00519"/>
</dbReference>
<feature type="domain" description="DUF4283" evidence="1">
    <location>
        <begin position="11"/>
        <end position="74"/>
    </location>
</feature>
<evidence type="ECO:0000313" key="2">
    <source>
        <dbReference type="EMBL" id="KCW79082.1"/>
    </source>
</evidence>